<accession>A0A0C9Y951</accession>
<protein>
    <submittedName>
        <fullName evidence="2">Uncharacterized protein</fullName>
    </submittedName>
</protein>
<name>A0A0C9Y951_9AGAM</name>
<reference evidence="2 3" key="1">
    <citation type="submission" date="2014-04" db="EMBL/GenBank/DDBJ databases">
        <authorList>
            <consortium name="DOE Joint Genome Institute"/>
            <person name="Kuo A."/>
            <person name="Kohler A."/>
            <person name="Costa M.D."/>
            <person name="Nagy L.G."/>
            <person name="Floudas D."/>
            <person name="Copeland A."/>
            <person name="Barry K.W."/>
            <person name="Cichocki N."/>
            <person name="Veneault-Fourrey C."/>
            <person name="LaButti K."/>
            <person name="Lindquist E.A."/>
            <person name="Lipzen A."/>
            <person name="Lundell T."/>
            <person name="Morin E."/>
            <person name="Murat C."/>
            <person name="Sun H."/>
            <person name="Tunlid A."/>
            <person name="Henrissat B."/>
            <person name="Grigoriev I.V."/>
            <person name="Hibbett D.S."/>
            <person name="Martin F."/>
            <person name="Nordberg H.P."/>
            <person name="Cantor M.N."/>
            <person name="Hua S.X."/>
        </authorList>
    </citation>
    <scope>NUCLEOTIDE SEQUENCE [LARGE SCALE GENOMIC DNA]</scope>
    <source>
        <strain evidence="2 3">441</strain>
    </source>
</reference>
<sequence length="112" mass="12334">MGVGAVYHGFRFLRMVSGLTLSVSKEKSLRLCWMPAGAKWTAAPSHDQHVDRGRPRTTLRSAFVDRLPSAKKIIPHVSCPRPSRSHPPRRAGTTKAPSSKSPYVLLFLTVTA</sequence>
<evidence type="ECO:0000313" key="2">
    <source>
        <dbReference type="EMBL" id="KIK10509.1"/>
    </source>
</evidence>
<evidence type="ECO:0000313" key="3">
    <source>
        <dbReference type="Proteomes" id="UP000054018"/>
    </source>
</evidence>
<gene>
    <name evidence="2" type="ORF">PISMIDRAFT_618036</name>
</gene>
<keyword evidence="3" id="KW-1185">Reference proteome</keyword>
<dbReference type="EMBL" id="KN834623">
    <property type="protein sequence ID" value="KIK10509.1"/>
    <property type="molecule type" value="Genomic_DNA"/>
</dbReference>
<dbReference type="AlphaFoldDB" id="A0A0C9Y951"/>
<dbReference type="HOGENOM" id="CLU_2146874_0_0_1"/>
<organism evidence="2 3">
    <name type="scientific">Pisolithus microcarpus 441</name>
    <dbReference type="NCBI Taxonomy" id="765257"/>
    <lineage>
        <taxon>Eukaryota</taxon>
        <taxon>Fungi</taxon>
        <taxon>Dikarya</taxon>
        <taxon>Basidiomycota</taxon>
        <taxon>Agaricomycotina</taxon>
        <taxon>Agaricomycetes</taxon>
        <taxon>Agaricomycetidae</taxon>
        <taxon>Boletales</taxon>
        <taxon>Sclerodermatineae</taxon>
        <taxon>Pisolithaceae</taxon>
        <taxon>Pisolithus</taxon>
    </lineage>
</organism>
<dbReference type="Proteomes" id="UP000054018">
    <property type="component" value="Unassembled WGS sequence"/>
</dbReference>
<feature type="region of interest" description="Disordered" evidence="1">
    <location>
        <begin position="75"/>
        <end position="98"/>
    </location>
</feature>
<reference evidence="3" key="2">
    <citation type="submission" date="2015-01" db="EMBL/GenBank/DDBJ databases">
        <title>Evolutionary Origins and Diversification of the Mycorrhizal Mutualists.</title>
        <authorList>
            <consortium name="DOE Joint Genome Institute"/>
            <consortium name="Mycorrhizal Genomics Consortium"/>
            <person name="Kohler A."/>
            <person name="Kuo A."/>
            <person name="Nagy L.G."/>
            <person name="Floudas D."/>
            <person name="Copeland A."/>
            <person name="Barry K.W."/>
            <person name="Cichocki N."/>
            <person name="Veneault-Fourrey C."/>
            <person name="LaButti K."/>
            <person name="Lindquist E.A."/>
            <person name="Lipzen A."/>
            <person name="Lundell T."/>
            <person name="Morin E."/>
            <person name="Murat C."/>
            <person name="Riley R."/>
            <person name="Ohm R."/>
            <person name="Sun H."/>
            <person name="Tunlid A."/>
            <person name="Henrissat B."/>
            <person name="Grigoriev I.V."/>
            <person name="Hibbett D.S."/>
            <person name="Martin F."/>
        </authorList>
    </citation>
    <scope>NUCLEOTIDE SEQUENCE [LARGE SCALE GENOMIC DNA]</scope>
    <source>
        <strain evidence="3">441</strain>
    </source>
</reference>
<evidence type="ECO:0000256" key="1">
    <source>
        <dbReference type="SAM" id="MobiDB-lite"/>
    </source>
</evidence>
<proteinExistence type="predicted"/>